<dbReference type="EMBL" id="NHYD01003441">
    <property type="protein sequence ID" value="PPQ77233.1"/>
    <property type="molecule type" value="Genomic_DNA"/>
</dbReference>
<protein>
    <submittedName>
        <fullName evidence="2">Uncharacterized protein</fullName>
    </submittedName>
</protein>
<dbReference type="InParanoid" id="A0A409WFH5"/>
<dbReference type="AlphaFoldDB" id="A0A409WFH5"/>
<keyword evidence="3" id="KW-1185">Reference proteome</keyword>
<comment type="caution">
    <text evidence="2">The sequence shown here is derived from an EMBL/GenBank/DDBJ whole genome shotgun (WGS) entry which is preliminary data.</text>
</comment>
<feature type="region of interest" description="Disordered" evidence="1">
    <location>
        <begin position="46"/>
        <end position="78"/>
    </location>
</feature>
<evidence type="ECO:0000313" key="2">
    <source>
        <dbReference type="EMBL" id="PPQ77233.1"/>
    </source>
</evidence>
<feature type="compositionally biased region" description="Basic residues" evidence="1">
    <location>
        <begin position="69"/>
        <end position="78"/>
    </location>
</feature>
<evidence type="ECO:0000313" key="3">
    <source>
        <dbReference type="Proteomes" id="UP000283269"/>
    </source>
</evidence>
<name>A0A409WFH5_PSICY</name>
<dbReference type="Proteomes" id="UP000283269">
    <property type="component" value="Unassembled WGS sequence"/>
</dbReference>
<gene>
    <name evidence="2" type="ORF">CVT25_011079</name>
</gene>
<reference evidence="2 3" key="1">
    <citation type="journal article" date="2018" name="Evol. Lett.">
        <title>Horizontal gene cluster transfer increased hallucinogenic mushroom diversity.</title>
        <authorList>
            <person name="Reynolds H.T."/>
            <person name="Vijayakumar V."/>
            <person name="Gluck-Thaler E."/>
            <person name="Korotkin H.B."/>
            <person name="Matheny P.B."/>
            <person name="Slot J.C."/>
        </authorList>
    </citation>
    <scope>NUCLEOTIDE SEQUENCE [LARGE SCALE GENOMIC DNA]</scope>
    <source>
        <strain evidence="2 3">2631</strain>
    </source>
</reference>
<organism evidence="2 3">
    <name type="scientific">Psilocybe cyanescens</name>
    <dbReference type="NCBI Taxonomy" id="93625"/>
    <lineage>
        <taxon>Eukaryota</taxon>
        <taxon>Fungi</taxon>
        <taxon>Dikarya</taxon>
        <taxon>Basidiomycota</taxon>
        <taxon>Agaricomycotina</taxon>
        <taxon>Agaricomycetes</taxon>
        <taxon>Agaricomycetidae</taxon>
        <taxon>Agaricales</taxon>
        <taxon>Agaricineae</taxon>
        <taxon>Strophariaceae</taxon>
        <taxon>Psilocybe</taxon>
    </lineage>
</organism>
<evidence type="ECO:0000256" key="1">
    <source>
        <dbReference type="SAM" id="MobiDB-lite"/>
    </source>
</evidence>
<feature type="compositionally biased region" description="Basic and acidic residues" evidence="1">
    <location>
        <begin position="49"/>
        <end position="58"/>
    </location>
</feature>
<proteinExistence type="predicted"/>
<accession>A0A409WFH5</accession>
<sequence>MSYPLSESSRYWRIYKEAMTRFSTKLYLQRSLLDFYKEHPKGGHFASAKRSEELKQDTRNFVPNISEGKRRKLQSQDL</sequence>